<evidence type="ECO:0000256" key="4">
    <source>
        <dbReference type="RuleBase" id="RU004203"/>
    </source>
</evidence>
<comment type="subcellular location">
    <subcellularLocation>
        <location evidence="4">Cytoplasm</location>
    </subcellularLocation>
    <subcellularLocation>
        <location evidence="4">Nucleus</location>
    </subcellularLocation>
</comment>
<keyword evidence="2 4" id="KW-0647">Proteasome</keyword>
<dbReference type="GO" id="GO:0005634">
    <property type="term" value="C:nucleus"/>
    <property type="evidence" value="ECO:0007669"/>
    <property type="project" value="UniProtKB-SubCell"/>
</dbReference>
<evidence type="ECO:0000256" key="3">
    <source>
        <dbReference type="ARBA" id="ARBA00023242"/>
    </source>
</evidence>
<keyword evidence="3 4" id="KW-0539">Nucleus</keyword>
<dbReference type="GO" id="GO:0010498">
    <property type="term" value="P:proteasomal protein catabolic process"/>
    <property type="evidence" value="ECO:0007669"/>
    <property type="project" value="InterPro"/>
</dbReference>
<dbReference type="EMBL" id="HBIU01030922">
    <property type="protein sequence ID" value="CAE0635552.1"/>
    <property type="molecule type" value="Transcribed_RNA"/>
</dbReference>
<comment type="subunit">
    <text evidence="4">Component of the proteasome complex.</text>
</comment>
<comment type="function">
    <text evidence="4">Component of the proteasome, a multicatalytic proteinase complex which is characterized by its ability to cleave peptides with Arg, Phe, Tyr, Leu, and Glu adjacent to the leaving group at neutral or slightly basic pH. The proteasome has an ATP-dependent proteolytic activity.</text>
</comment>
<dbReference type="InterPro" id="IPR016050">
    <property type="entry name" value="Proteasome_bsu_CS"/>
</dbReference>
<dbReference type="AlphaFoldDB" id="A0A6V1PTT6"/>
<dbReference type="InterPro" id="IPR029055">
    <property type="entry name" value="Ntn_hydrolases_N"/>
</dbReference>
<name>A0A6V1PTT6_HETAK</name>
<dbReference type="GO" id="GO:0005839">
    <property type="term" value="C:proteasome core complex"/>
    <property type="evidence" value="ECO:0007669"/>
    <property type="project" value="InterPro"/>
</dbReference>
<dbReference type="PANTHER" id="PTHR32194">
    <property type="entry name" value="METALLOPROTEASE TLDD"/>
    <property type="match status" value="1"/>
</dbReference>
<comment type="similarity">
    <text evidence="4">Belongs to the peptidase T1B family.</text>
</comment>
<dbReference type="PROSITE" id="PS00854">
    <property type="entry name" value="PROTEASOME_BETA_1"/>
    <property type="match status" value="1"/>
</dbReference>
<dbReference type="PROSITE" id="PS51476">
    <property type="entry name" value="PROTEASOME_BETA_2"/>
    <property type="match status" value="1"/>
</dbReference>
<gene>
    <name evidence="5" type="ORF">HAKA00212_LOCUS14295</name>
</gene>
<organism evidence="5">
    <name type="scientific">Heterosigma akashiwo</name>
    <name type="common">Chromophytic alga</name>
    <name type="synonym">Heterosigma carterae</name>
    <dbReference type="NCBI Taxonomy" id="2829"/>
    <lineage>
        <taxon>Eukaryota</taxon>
        <taxon>Sar</taxon>
        <taxon>Stramenopiles</taxon>
        <taxon>Ochrophyta</taxon>
        <taxon>Raphidophyceae</taxon>
        <taxon>Chattonellales</taxon>
        <taxon>Chattonellaceae</taxon>
        <taxon>Heterosigma</taxon>
    </lineage>
</organism>
<dbReference type="Pfam" id="PF00227">
    <property type="entry name" value="Proteasome"/>
    <property type="match status" value="1"/>
</dbReference>
<dbReference type="SUPFAM" id="SSF56235">
    <property type="entry name" value="N-terminal nucleophile aminohydrolases (Ntn hydrolases)"/>
    <property type="match status" value="1"/>
</dbReference>
<proteinExistence type="inferred from homology"/>
<dbReference type="FunFam" id="3.60.20.10:FF:000008">
    <property type="entry name" value="Proteasome subunit beta type-4"/>
    <property type="match status" value="1"/>
</dbReference>
<dbReference type="InterPro" id="IPR023333">
    <property type="entry name" value="Proteasome_suB-type"/>
</dbReference>
<sequence>MDALFGLKGDGYVMLAADANQGRSIIVYKSDYDKIMPLDSNKLLAQAGPNADTVNFGEYIQKNLALYELTNDLKLNTSATAHFIRRTLADALRKGPYQTNLLLGGKDEGKDPELYWMDYLGAMHKLNFGAHGYGSSFTLSIFDSEWREGLSEAEGLEIIRHCIAELRTRFLISMPKFVCKIVDANGMREIEL</sequence>
<evidence type="ECO:0000256" key="1">
    <source>
        <dbReference type="ARBA" id="ARBA00022490"/>
    </source>
</evidence>
<keyword evidence="1 4" id="KW-0963">Cytoplasm</keyword>
<dbReference type="GO" id="GO:0005737">
    <property type="term" value="C:cytoplasm"/>
    <property type="evidence" value="ECO:0007669"/>
    <property type="project" value="UniProtKB-SubCell"/>
</dbReference>
<dbReference type="CDD" id="cd03758">
    <property type="entry name" value="proteasome_beta_type_2"/>
    <property type="match status" value="1"/>
</dbReference>
<reference evidence="5" key="1">
    <citation type="submission" date="2021-01" db="EMBL/GenBank/DDBJ databases">
        <authorList>
            <person name="Corre E."/>
            <person name="Pelletier E."/>
            <person name="Niang G."/>
            <person name="Scheremetjew M."/>
            <person name="Finn R."/>
            <person name="Kale V."/>
            <person name="Holt S."/>
            <person name="Cochrane G."/>
            <person name="Meng A."/>
            <person name="Brown T."/>
            <person name="Cohen L."/>
        </authorList>
    </citation>
    <scope>NUCLEOTIDE SEQUENCE</scope>
    <source>
        <strain evidence="5">CCMP3107</strain>
    </source>
</reference>
<protein>
    <recommendedName>
        <fullName evidence="4">Proteasome subunit beta</fullName>
    </recommendedName>
</protein>
<dbReference type="PANTHER" id="PTHR32194:SF2">
    <property type="entry name" value="PROTEASOME SUBUNIT BETA TYPE-1"/>
    <property type="match status" value="1"/>
</dbReference>
<dbReference type="InterPro" id="IPR035206">
    <property type="entry name" value="Proteasome_beta2"/>
</dbReference>
<accession>A0A6V1PTT6</accession>
<dbReference type="InterPro" id="IPR001353">
    <property type="entry name" value="Proteasome_sua/b"/>
</dbReference>
<evidence type="ECO:0000313" key="5">
    <source>
        <dbReference type="EMBL" id="CAE0635552.1"/>
    </source>
</evidence>
<evidence type="ECO:0000256" key="2">
    <source>
        <dbReference type="ARBA" id="ARBA00022942"/>
    </source>
</evidence>
<dbReference type="Gene3D" id="3.60.20.10">
    <property type="entry name" value="Glutamine Phosphoribosylpyrophosphate, subunit 1, domain 1"/>
    <property type="match status" value="1"/>
</dbReference>